<name>A0A932GNB4_UNCTE</name>
<evidence type="ECO:0008006" key="3">
    <source>
        <dbReference type="Google" id="ProtNLM"/>
    </source>
</evidence>
<protein>
    <recommendedName>
        <fullName evidence="3">Zinc finger CHC2-type domain-containing protein</fullName>
    </recommendedName>
</protein>
<dbReference type="GO" id="GO:0008270">
    <property type="term" value="F:zinc ion binding"/>
    <property type="evidence" value="ECO:0007669"/>
    <property type="project" value="InterPro"/>
</dbReference>
<dbReference type="Proteomes" id="UP000741360">
    <property type="component" value="Unassembled WGS sequence"/>
</dbReference>
<proteinExistence type="predicted"/>
<dbReference type="InterPro" id="IPR036977">
    <property type="entry name" value="DNA_primase_Znf_CHC2"/>
</dbReference>
<dbReference type="SUPFAM" id="SSF56731">
    <property type="entry name" value="DNA primase core"/>
    <property type="match status" value="1"/>
</dbReference>
<reference evidence="1" key="1">
    <citation type="submission" date="2020-07" db="EMBL/GenBank/DDBJ databases">
        <title>Huge and variable diversity of episymbiotic CPR bacteria and DPANN archaea in groundwater ecosystems.</title>
        <authorList>
            <person name="He C.Y."/>
            <person name="Keren R."/>
            <person name="Whittaker M."/>
            <person name="Farag I.F."/>
            <person name="Doudna J."/>
            <person name="Cate J.H.D."/>
            <person name="Banfield J.F."/>
        </authorList>
    </citation>
    <scope>NUCLEOTIDE SEQUENCE</scope>
    <source>
        <strain evidence="1">NC_groundwater_717_Ag_S-0.2um_59_8</strain>
    </source>
</reference>
<dbReference type="InterPro" id="IPR027032">
    <property type="entry name" value="Twinkle-like"/>
</dbReference>
<organism evidence="1 2">
    <name type="scientific">Tectimicrobiota bacterium</name>
    <dbReference type="NCBI Taxonomy" id="2528274"/>
    <lineage>
        <taxon>Bacteria</taxon>
        <taxon>Pseudomonadati</taxon>
        <taxon>Nitrospinota/Tectimicrobiota group</taxon>
        <taxon>Candidatus Tectimicrobiota</taxon>
    </lineage>
</organism>
<dbReference type="EMBL" id="JACPSX010000053">
    <property type="protein sequence ID" value="MBI3014073.1"/>
    <property type="molecule type" value="Genomic_DNA"/>
</dbReference>
<dbReference type="GO" id="GO:0043139">
    <property type="term" value="F:5'-3' DNA helicase activity"/>
    <property type="evidence" value="ECO:0007669"/>
    <property type="project" value="InterPro"/>
</dbReference>
<dbReference type="AlphaFoldDB" id="A0A932GNB4"/>
<feature type="non-terminal residue" evidence="1">
    <location>
        <position position="218"/>
    </location>
</feature>
<sequence length="218" mass="24436">MTTRREDPVAFIESQGWPVKRQGQELVTTCPLCEKPGHLYVHSETGVWKCHRCGESGNLWQLRKRLGLDNGDGAWFQSLGQALGAKPKRIPRDRTESMHAALLADREALAYCTETRRWSLEVVRRFKLGLRVDSRGKWLAFPWWRRGECVGIKYRSLPPQAKTFEREAGCESVLFNVDALAGHEEIILASGESDALALLTLGFQNVVATTTGETSLPA</sequence>
<dbReference type="PANTHER" id="PTHR12873">
    <property type="entry name" value="T7-LIKE MITOCHONDRIAL DNA HELICASE"/>
    <property type="match status" value="1"/>
</dbReference>
<dbReference type="PANTHER" id="PTHR12873:SF0">
    <property type="entry name" value="TWINKLE MTDNA HELICASE"/>
    <property type="match status" value="1"/>
</dbReference>
<dbReference type="GO" id="GO:0003697">
    <property type="term" value="F:single-stranded DNA binding"/>
    <property type="evidence" value="ECO:0007669"/>
    <property type="project" value="InterPro"/>
</dbReference>
<comment type="caution">
    <text evidence="1">The sequence shown here is derived from an EMBL/GenBank/DDBJ whole genome shotgun (WGS) entry which is preliminary data.</text>
</comment>
<gene>
    <name evidence="1" type="ORF">HYY65_03175</name>
</gene>
<dbReference type="GO" id="GO:0006260">
    <property type="term" value="P:DNA replication"/>
    <property type="evidence" value="ECO:0007669"/>
    <property type="project" value="InterPro"/>
</dbReference>
<dbReference type="SUPFAM" id="SSF57783">
    <property type="entry name" value="Zinc beta-ribbon"/>
    <property type="match status" value="1"/>
</dbReference>
<evidence type="ECO:0000313" key="2">
    <source>
        <dbReference type="Proteomes" id="UP000741360"/>
    </source>
</evidence>
<dbReference type="InterPro" id="IPR034154">
    <property type="entry name" value="TOPRIM_DnaG/twinkle"/>
</dbReference>
<dbReference type="Gene3D" id="3.90.580.10">
    <property type="entry name" value="Zinc finger, CHC2-type domain"/>
    <property type="match status" value="1"/>
</dbReference>
<accession>A0A932GNB4</accession>
<evidence type="ECO:0000313" key="1">
    <source>
        <dbReference type="EMBL" id="MBI3014073.1"/>
    </source>
</evidence>
<dbReference type="CDD" id="cd01029">
    <property type="entry name" value="TOPRIM_primases"/>
    <property type="match status" value="1"/>
</dbReference>